<comment type="caution">
    <text evidence="1">The sequence shown here is derived from an EMBL/GenBank/DDBJ whole genome shotgun (WGS) entry which is preliminary data.</text>
</comment>
<evidence type="ECO:0000313" key="1">
    <source>
        <dbReference type="EMBL" id="KAF7361673.1"/>
    </source>
</evidence>
<gene>
    <name evidence="1" type="ORF">MVEN_00510800</name>
</gene>
<dbReference type="SUPFAM" id="SSF52047">
    <property type="entry name" value="RNI-like"/>
    <property type="match status" value="1"/>
</dbReference>
<dbReference type="Gene3D" id="3.80.10.10">
    <property type="entry name" value="Ribonuclease Inhibitor"/>
    <property type="match status" value="1"/>
</dbReference>
<evidence type="ECO:0000313" key="2">
    <source>
        <dbReference type="Proteomes" id="UP000620124"/>
    </source>
</evidence>
<evidence type="ECO:0008006" key="3">
    <source>
        <dbReference type="Google" id="ProtNLM"/>
    </source>
</evidence>
<proteinExistence type="predicted"/>
<name>A0A8H6YKQ7_9AGAR</name>
<protein>
    <recommendedName>
        <fullName evidence="3">F-box domain-containing protein</fullName>
    </recommendedName>
</protein>
<sequence>MASLLQIAYFPRPRSNTYPQVLRHRRRTPHPKDRSQYSYPAGRMPRDIWEEIFLHCLSASSDPGCVRKSRVSTTVPLFLLQVCSAWRTVALSLPDLWTSLSVVVHDGQAFPPLDVASDWLRRSGDLPLELVLCQTNESDGNQELADDILALYMRYLPRWRDVRLDIANPTYGRSLHPSSHLHAPLLETFHLTTCWRMTRNEEIMQDLLKMLEGAPRLSSFSVSRLSDLTVSEDTTVAIPWTQLVRLDLGFIPSVSACLSIMNSCPNLESCNLIVDPQEGPLPAVPIVLSALTSLELHIRAGELAALIDCAVFPALKTFTLYLQDAYDNHALWPQQSFMDLLERSKCKLARLELHDTGVQATQFIECLQHESVSGIAELVIHDSRDWTWDPVITPQLVQLLTLPRAPDASADGCLLPGLQALDLGKGCWTCPNGLLTEMIESRWRTTAPSIARLERVHIDLHLLEDVYGPDHVRLEKLREEGMQHTGVWFEPSNTYYTRTT</sequence>
<dbReference type="OrthoDB" id="2909371at2759"/>
<dbReference type="AlphaFoldDB" id="A0A8H6YKQ7"/>
<dbReference type="Proteomes" id="UP000620124">
    <property type="component" value="Unassembled WGS sequence"/>
</dbReference>
<dbReference type="EMBL" id="JACAZI010000004">
    <property type="protein sequence ID" value="KAF7361673.1"/>
    <property type="molecule type" value="Genomic_DNA"/>
</dbReference>
<dbReference type="InterPro" id="IPR032675">
    <property type="entry name" value="LRR_dom_sf"/>
</dbReference>
<accession>A0A8H6YKQ7</accession>
<reference evidence="1" key="1">
    <citation type="submission" date="2020-05" db="EMBL/GenBank/DDBJ databases">
        <title>Mycena genomes resolve the evolution of fungal bioluminescence.</title>
        <authorList>
            <person name="Tsai I.J."/>
        </authorList>
    </citation>
    <scope>NUCLEOTIDE SEQUENCE</scope>
    <source>
        <strain evidence="1">CCC161011</strain>
    </source>
</reference>
<keyword evidence="2" id="KW-1185">Reference proteome</keyword>
<organism evidence="1 2">
    <name type="scientific">Mycena venus</name>
    <dbReference type="NCBI Taxonomy" id="2733690"/>
    <lineage>
        <taxon>Eukaryota</taxon>
        <taxon>Fungi</taxon>
        <taxon>Dikarya</taxon>
        <taxon>Basidiomycota</taxon>
        <taxon>Agaricomycotina</taxon>
        <taxon>Agaricomycetes</taxon>
        <taxon>Agaricomycetidae</taxon>
        <taxon>Agaricales</taxon>
        <taxon>Marasmiineae</taxon>
        <taxon>Mycenaceae</taxon>
        <taxon>Mycena</taxon>
    </lineage>
</organism>